<reference evidence="3" key="1">
    <citation type="submission" date="2017-10" db="EMBL/GenBank/DDBJ databases">
        <title>Rapid genome shrinkage in a self-fertile nematode reveals novel sperm competition proteins.</title>
        <authorList>
            <person name="Yin D."/>
            <person name="Schwarz E.M."/>
            <person name="Thomas C.G."/>
            <person name="Felde R.L."/>
            <person name="Korf I.F."/>
            <person name="Cutter A.D."/>
            <person name="Schartner C.M."/>
            <person name="Ralston E.J."/>
            <person name="Meyer B.J."/>
            <person name="Haag E.S."/>
        </authorList>
    </citation>
    <scope>NUCLEOTIDE SEQUENCE [LARGE SCALE GENOMIC DNA]</scope>
    <source>
        <strain evidence="3">JU1422</strain>
    </source>
</reference>
<dbReference type="EMBL" id="PDUG01000002">
    <property type="protein sequence ID" value="PIC48071.1"/>
    <property type="molecule type" value="Genomic_DNA"/>
</dbReference>
<evidence type="ECO:0000313" key="3">
    <source>
        <dbReference type="Proteomes" id="UP000230233"/>
    </source>
</evidence>
<feature type="region of interest" description="Disordered" evidence="1">
    <location>
        <begin position="395"/>
        <end position="422"/>
    </location>
</feature>
<accession>A0A2G5V8T5</accession>
<keyword evidence="3" id="KW-1185">Reference proteome</keyword>
<comment type="caution">
    <text evidence="2">The sequence shown here is derived from an EMBL/GenBank/DDBJ whole genome shotgun (WGS) entry which is preliminary data.</text>
</comment>
<evidence type="ECO:0000256" key="1">
    <source>
        <dbReference type="SAM" id="MobiDB-lite"/>
    </source>
</evidence>
<protein>
    <submittedName>
        <fullName evidence="2">Uncharacterized protein</fullName>
    </submittedName>
</protein>
<gene>
    <name evidence="2" type="primary">Cnig_chr_II.g7186</name>
    <name evidence="2" type="ORF">B9Z55_007186</name>
</gene>
<organism evidence="2 3">
    <name type="scientific">Caenorhabditis nigoni</name>
    <dbReference type="NCBI Taxonomy" id="1611254"/>
    <lineage>
        <taxon>Eukaryota</taxon>
        <taxon>Metazoa</taxon>
        <taxon>Ecdysozoa</taxon>
        <taxon>Nematoda</taxon>
        <taxon>Chromadorea</taxon>
        <taxon>Rhabditida</taxon>
        <taxon>Rhabditina</taxon>
        <taxon>Rhabditomorpha</taxon>
        <taxon>Rhabditoidea</taxon>
        <taxon>Rhabditidae</taxon>
        <taxon>Peloderinae</taxon>
        <taxon>Caenorhabditis</taxon>
    </lineage>
</organism>
<name>A0A2G5V8T5_9PELO</name>
<proteinExistence type="predicted"/>
<dbReference type="Proteomes" id="UP000230233">
    <property type="component" value="Chromosome II"/>
</dbReference>
<evidence type="ECO:0000313" key="2">
    <source>
        <dbReference type="EMBL" id="PIC48071.1"/>
    </source>
</evidence>
<dbReference type="AlphaFoldDB" id="A0A2G5V8T5"/>
<sequence>MNILQRQMENTTAIEYMGPPPQKKAKPTVNINTDVGNSDGATLKPLEAPKKNTTAVNTTSTSSKISSSQTCRSIKAECINNTTDGETALTEEVSKQLQPLMDRINGLERQNLVLVHNIKRIAEACMKTSKKIDDISDSLEKVAAENQEHKVRLDGLEFNVLQLVQTQTTRFTQMCLEKILETLQDTADVYRKVQDCLQLQNERSESNETTLAEIQQMQVGSEHLLIRVVSLLKRIEWRLPSATNPILSNAAKVPTEDGKKPLDSLPFKPLVENTLTPIETAAIENEQMAKIVCADGAKSVAKVQKRKTCKLCDMYNHSTAACFRYRDVPRRIRRARNRSLCTACLQYKDRSSEQHIGCTATGLRCAKCIEIGLSVSVTNHHSAFCPVGNAVDSKRFNRKRGKGPKPPPMGRQEVDRFNSYSP</sequence>